<gene>
    <name evidence="12" type="ORF">RFV38_06705</name>
</gene>
<dbReference type="InterPro" id="IPR023299">
    <property type="entry name" value="ATPase_P-typ_cyto_dom_N"/>
</dbReference>
<evidence type="ECO:0000256" key="2">
    <source>
        <dbReference type="ARBA" id="ARBA00008804"/>
    </source>
</evidence>
<dbReference type="SFLD" id="SFLDS00003">
    <property type="entry name" value="Haloacid_Dehalogenase"/>
    <property type="match status" value="1"/>
</dbReference>
<dbReference type="SFLD" id="SFLDG00002">
    <property type="entry name" value="C1.7:_P-type_atpase_like"/>
    <property type="match status" value="1"/>
</dbReference>
<keyword evidence="13" id="KW-1185">Reference proteome</keyword>
<feature type="transmembrane region" description="Helical" evidence="10">
    <location>
        <begin position="653"/>
        <end position="673"/>
    </location>
</feature>
<evidence type="ECO:0000256" key="1">
    <source>
        <dbReference type="ARBA" id="ARBA00004141"/>
    </source>
</evidence>
<evidence type="ECO:0000313" key="12">
    <source>
        <dbReference type="EMBL" id="MDX8336182.1"/>
    </source>
</evidence>
<dbReference type="SUPFAM" id="SSF56784">
    <property type="entry name" value="HAD-like"/>
    <property type="match status" value="1"/>
</dbReference>
<dbReference type="PROSITE" id="PS00154">
    <property type="entry name" value="ATPASE_E1_E2"/>
    <property type="match status" value="1"/>
</dbReference>
<dbReference type="InterPro" id="IPR023298">
    <property type="entry name" value="ATPase_P-typ_TM_dom_sf"/>
</dbReference>
<feature type="transmembrane region" description="Helical" evidence="10">
    <location>
        <begin position="764"/>
        <end position="783"/>
    </location>
</feature>
<dbReference type="InterPro" id="IPR008250">
    <property type="entry name" value="ATPase_P-typ_transduc_dom_A_sf"/>
</dbReference>
<dbReference type="SMART" id="SM00831">
    <property type="entry name" value="Cation_ATPase_N"/>
    <property type="match status" value="1"/>
</dbReference>
<feature type="transmembrane region" description="Helical" evidence="10">
    <location>
        <begin position="76"/>
        <end position="92"/>
    </location>
</feature>
<evidence type="ECO:0000313" key="13">
    <source>
        <dbReference type="Proteomes" id="UP001279681"/>
    </source>
</evidence>
<dbReference type="Gene3D" id="3.40.1110.10">
    <property type="entry name" value="Calcium-transporting ATPase, cytoplasmic domain N"/>
    <property type="match status" value="1"/>
</dbReference>
<dbReference type="Pfam" id="PF00702">
    <property type="entry name" value="Hydrolase"/>
    <property type="match status" value="1"/>
</dbReference>
<dbReference type="InterPro" id="IPR018303">
    <property type="entry name" value="ATPase_P-typ_P_site"/>
</dbReference>
<dbReference type="PRINTS" id="PR00119">
    <property type="entry name" value="CATATPASE"/>
</dbReference>
<evidence type="ECO:0000256" key="8">
    <source>
        <dbReference type="ARBA" id="ARBA00023136"/>
    </source>
</evidence>
<feature type="domain" description="Cation-transporting P-type ATPase N-terminal" evidence="11">
    <location>
        <begin position="3"/>
        <end position="73"/>
    </location>
</feature>
<feature type="transmembrane region" description="Helical" evidence="10">
    <location>
        <begin position="694"/>
        <end position="716"/>
    </location>
</feature>
<comment type="caution">
    <text evidence="12">The sequence shown here is derived from an EMBL/GenBank/DDBJ whole genome shotgun (WGS) entry which is preliminary data.</text>
</comment>
<keyword evidence="9" id="KW-0175">Coiled coil</keyword>
<evidence type="ECO:0000259" key="11">
    <source>
        <dbReference type="SMART" id="SM00831"/>
    </source>
</evidence>
<dbReference type="SUPFAM" id="SSF81653">
    <property type="entry name" value="Calcium ATPase, transduction domain A"/>
    <property type="match status" value="1"/>
</dbReference>
<comment type="subcellular location">
    <subcellularLocation>
        <location evidence="1">Membrane</location>
        <topology evidence="1">Multi-pass membrane protein</topology>
    </subcellularLocation>
</comment>
<dbReference type="Pfam" id="PF00122">
    <property type="entry name" value="E1-E2_ATPase"/>
    <property type="match status" value="1"/>
</dbReference>
<dbReference type="PANTHER" id="PTHR42861">
    <property type="entry name" value="CALCIUM-TRANSPORTING ATPASE"/>
    <property type="match status" value="1"/>
</dbReference>
<proteinExistence type="inferred from homology"/>
<evidence type="ECO:0000256" key="3">
    <source>
        <dbReference type="ARBA" id="ARBA00022692"/>
    </source>
</evidence>
<keyword evidence="7 10" id="KW-1133">Transmembrane helix</keyword>
<organism evidence="12 13">
    <name type="scientific">Candidatus Cetobacterium colombiensis</name>
    <dbReference type="NCBI Taxonomy" id="3073100"/>
    <lineage>
        <taxon>Bacteria</taxon>
        <taxon>Fusobacteriati</taxon>
        <taxon>Fusobacteriota</taxon>
        <taxon>Fusobacteriia</taxon>
        <taxon>Fusobacteriales</taxon>
        <taxon>Fusobacteriaceae</taxon>
        <taxon>Cetobacterium</taxon>
    </lineage>
</organism>
<feature type="transmembrane region" description="Helical" evidence="10">
    <location>
        <begin position="49"/>
        <end position="70"/>
    </location>
</feature>
<name>A0ABU4W9I4_9FUSO</name>
<feature type="transmembrane region" description="Helical" evidence="10">
    <location>
        <begin position="617"/>
        <end position="641"/>
    </location>
</feature>
<evidence type="ECO:0000256" key="10">
    <source>
        <dbReference type="SAM" id="Phobius"/>
    </source>
</evidence>
<evidence type="ECO:0000256" key="5">
    <source>
        <dbReference type="ARBA" id="ARBA00022840"/>
    </source>
</evidence>
<dbReference type="RefSeq" id="WP_320313585.1">
    <property type="nucleotide sequence ID" value="NZ_JAVIKH010000007.1"/>
</dbReference>
<dbReference type="PRINTS" id="PR00120">
    <property type="entry name" value="HATPASE"/>
</dbReference>
<keyword evidence="8 10" id="KW-0472">Membrane</keyword>
<dbReference type="Gene3D" id="2.70.150.10">
    <property type="entry name" value="Calcium-transporting ATPase, cytoplasmic transduction domain A"/>
    <property type="match status" value="1"/>
</dbReference>
<keyword evidence="6" id="KW-1278">Translocase</keyword>
<comment type="similarity">
    <text evidence="2">Belongs to the cation transport ATPase (P-type) (TC 3.A.3) family. Type IIIA subfamily.</text>
</comment>
<accession>A0ABU4W9I4</accession>
<dbReference type="InterPro" id="IPR036412">
    <property type="entry name" value="HAD-like_sf"/>
</dbReference>
<dbReference type="NCBIfam" id="TIGR01494">
    <property type="entry name" value="ATPase_P-type"/>
    <property type="match status" value="2"/>
</dbReference>
<dbReference type="EMBL" id="JAVIKH010000007">
    <property type="protein sequence ID" value="MDX8336182.1"/>
    <property type="molecule type" value="Genomic_DNA"/>
</dbReference>
<dbReference type="Proteomes" id="UP001279681">
    <property type="component" value="Unassembled WGS sequence"/>
</dbReference>
<protein>
    <submittedName>
        <fullName evidence="12">Plasma-membrane proton-efflux P-type ATPase</fullName>
    </submittedName>
</protein>
<dbReference type="InterPro" id="IPR059000">
    <property type="entry name" value="ATPase_P-type_domA"/>
</dbReference>
<feature type="transmembrane region" description="Helical" evidence="10">
    <location>
        <begin position="224"/>
        <end position="246"/>
    </location>
</feature>
<feature type="transmembrane region" description="Helical" evidence="10">
    <location>
        <begin position="728"/>
        <end position="748"/>
    </location>
</feature>
<dbReference type="CDD" id="cd02076">
    <property type="entry name" value="P-type_ATPase_H"/>
    <property type="match status" value="1"/>
</dbReference>
<dbReference type="SFLD" id="SFLDF00027">
    <property type="entry name" value="p-type_atpase"/>
    <property type="match status" value="1"/>
</dbReference>
<dbReference type="InterPro" id="IPR001757">
    <property type="entry name" value="P_typ_ATPase"/>
</dbReference>
<sequence>MDKITNDDLVNKLQTSKESGLASSEAQKRLLRDGKNALEEKKETLLQKLLPYFWGPIPWMIEAAIILSLITMDIKDFVIILLLLLLNAFIGWRQDKSAQDALAALKNDLALKANVLRDSKWQEIPAADLVVGDIVAVRLGNVVPADAQILSGDYLTVDQSALTGESLPVTKNIADVVYSGSIAKEGSVIVVVTATGVNTYFGKTAKLVAEAGAKSQLTGEITSVGNFLIIGAIILSIILVTFQLILVTPLDKVTILRIIKTVLVLMVATIPVAMPAVISVTIALGALQLSKMKAIVSKLNSIEALASVDVLCSDKTGTLTQNKLSVAGIYPVEGNTEELMTVYGVLASDPKGKDVIDMAIENTLKSKDELKDYKIDKFIPFNPVVKRVEAIVEKDNKAFHIVKGAPQVIVEMCKLTGDKLKAIQDKIDELASHGFKSLGLATGDGENWDYIGTFSLADPLRVDSKSTVQNLRAEGINVKMITGDSQNIAKEVANQLGIGDNILLATDVFGNDDKNTTISPNIQKEVESANGFAEVFPQHKYEIVKVLQSEGHICAMTGDGVNDSPALKQADCGIAVSGATDAARAAAALILTNPGLSVIENAVNEAKKIFSRMMSYIYYRIAMTVNIMIFSVVVTLVGKYFIERVVPVEGSSFFPLTAIMLVSLALLDDIPIMTIAYDNAEITPGPAVWNKKRVFTVSFVLGIVSVIQSIALVIWADRSWIQITSFSQLQTLVFLQLVVGCHLLLFVTRRSGWFFTKPFPQWKLFLAIILTQVFVVFMTYFGWLVEPITIQDIVYVWGYNLVWMFPLSFISIILKKIK</sequence>
<reference evidence="13" key="1">
    <citation type="submission" date="2023-07" db="EMBL/GenBank/DDBJ databases">
        <authorList>
            <person name="Colorado M.A."/>
            <person name="Villamil L.M."/>
            <person name="Melo J.F."/>
            <person name="Rodriguez J.A."/>
            <person name="Ruiz R.Y."/>
        </authorList>
    </citation>
    <scope>NUCLEOTIDE SEQUENCE [LARGE SCALE GENOMIC DNA]</scope>
    <source>
        <strain evidence="13">C33</strain>
    </source>
</reference>
<dbReference type="NCBIfam" id="TIGR01647">
    <property type="entry name" value="ATPase-IIIA_H"/>
    <property type="match status" value="1"/>
</dbReference>
<feature type="transmembrane region" description="Helical" evidence="10">
    <location>
        <begin position="258"/>
        <end position="287"/>
    </location>
</feature>
<keyword evidence="3 10" id="KW-0812">Transmembrane</keyword>
<evidence type="ECO:0000256" key="7">
    <source>
        <dbReference type="ARBA" id="ARBA00022989"/>
    </source>
</evidence>
<dbReference type="InterPro" id="IPR004014">
    <property type="entry name" value="ATPase_P-typ_cation-transptr_N"/>
</dbReference>
<evidence type="ECO:0000256" key="6">
    <source>
        <dbReference type="ARBA" id="ARBA00022967"/>
    </source>
</evidence>
<keyword evidence="4" id="KW-0547">Nucleotide-binding</keyword>
<dbReference type="InterPro" id="IPR023214">
    <property type="entry name" value="HAD_sf"/>
</dbReference>
<feature type="coiled-coil region" evidence="9">
    <location>
        <begin position="21"/>
        <end position="48"/>
    </location>
</feature>
<evidence type="ECO:0000256" key="9">
    <source>
        <dbReference type="SAM" id="Coils"/>
    </source>
</evidence>
<dbReference type="InterPro" id="IPR006534">
    <property type="entry name" value="P-type_ATPase_IIIA"/>
</dbReference>
<keyword evidence="5" id="KW-0067">ATP-binding</keyword>
<dbReference type="SUPFAM" id="SSF81665">
    <property type="entry name" value="Calcium ATPase, transmembrane domain M"/>
    <property type="match status" value="1"/>
</dbReference>
<dbReference type="Pfam" id="PF00690">
    <property type="entry name" value="Cation_ATPase_N"/>
    <property type="match status" value="1"/>
</dbReference>
<evidence type="ECO:0000256" key="4">
    <source>
        <dbReference type="ARBA" id="ARBA00022741"/>
    </source>
</evidence>
<dbReference type="InterPro" id="IPR044492">
    <property type="entry name" value="P_typ_ATPase_HD_dom"/>
</dbReference>
<dbReference type="Gene3D" id="1.20.1110.10">
    <property type="entry name" value="Calcium-transporting ATPase, transmembrane domain"/>
    <property type="match status" value="1"/>
</dbReference>
<dbReference type="Gene3D" id="3.40.50.1000">
    <property type="entry name" value="HAD superfamily/HAD-like"/>
    <property type="match status" value="1"/>
</dbReference>
<feature type="transmembrane region" description="Helical" evidence="10">
    <location>
        <begin position="795"/>
        <end position="814"/>
    </location>
</feature>